<dbReference type="InterPro" id="IPR013216">
    <property type="entry name" value="Methyltransf_11"/>
</dbReference>
<feature type="domain" description="Methyltransferase type 11" evidence="1">
    <location>
        <begin position="49"/>
        <end position="142"/>
    </location>
</feature>
<dbReference type="PANTHER" id="PTHR43861">
    <property type="entry name" value="TRANS-ACONITATE 2-METHYLTRANSFERASE-RELATED"/>
    <property type="match status" value="1"/>
</dbReference>
<dbReference type="InterPro" id="IPR029063">
    <property type="entry name" value="SAM-dependent_MTases_sf"/>
</dbReference>
<dbReference type="GO" id="GO:0032259">
    <property type="term" value="P:methylation"/>
    <property type="evidence" value="ECO:0007669"/>
    <property type="project" value="UniProtKB-KW"/>
</dbReference>
<keyword evidence="2" id="KW-0489">Methyltransferase</keyword>
<dbReference type="KEGG" id="mgo:AFA91_23465"/>
<name>A0A0K0XGP8_MYCGD</name>
<gene>
    <name evidence="2" type="ORF">AFA91_23465</name>
</gene>
<dbReference type="PATRIC" id="fig|134601.6.peg.4852"/>
<protein>
    <submittedName>
        <fullName evidence="2">SAM-dependent methyltransferase</fullName>
    </submittedName>
</protein>
<sequence length="247" mass="27983">MPDTVGPHPQYDTFADEFLDHARDGFYNAHYDRPACLALIGDVAGRTVLDAACGPGLYAEELVARGASVIGLDHSPRMVELAGKRVPAGDFRVHDLGEPLHWQLEDSVDVVLLALALEYVDDRISMLREFRRVLRPDGALVLSRLHPTGDWLRHGGNYFESRVIEETWNRGWNVRYWLTPLERTCSELRDAGFLIEELREPRPTLEAARLDPEAYRRLASTPEGFMTIRAVPDFRSRRPAVGSPRRP</sequence>
<evidence type="ECO:0000259" key="1">
    <source>
        <dbReference type="Pfam" id="PF08241"/>
    </source>
</evidence>
<dbReference type="PANTHER" id="PTHR43861:SF1">
    <property type="entry name" value="TRANS-ACONITATE 2-METHYLTRANSFERASE"/>
    <property type="match status" value="1"/>
</dbReference>
<dbReference type="OrthoDB" id="5566900at2"/>
<dbReference type="CDD" id="cd02440">
    <property type="entry name" value="AdoMet_MTases"/>
    <property type="match status" value="1"/>
</dbReference>
<dbReference type="EMBL" id="CP012150">
    <property type="protein sequence ID" value="AKS36583.1"/>
    <property type="molecule type" value="Genomic_DNA"/>
</dbReference>
<dbReference type="AlphaFoldDB" id="A0A0K0XGP8"/>
<evidence type="ECO:0000313" key="2">
    <source>
        <dbReference type="EMBL" id="AKS36583.1"/>
    </source>
</evidence>
<keyword evidence="2" id="KW-0808">Transferase</keyword>
<dbReference type="SUPFAM" id="SSF53335">
    <property type="entry name" value="S-adenosyl-L-methionine-dependent methyltransferases"/>
    <property type="match status" value="1"/>
</dbReference>
<dbReference type="Proteomes" id="UP000062255">
    <property type="component" value="Chromosome"/>
</dbReference>
<dbReference type="GO" id="GO:0008757">
    <property type="term" value="F:S-adenosylmethionine-dependent methyltransferase activity"/>
    <property type="evidence" value="ECO:0007669"/>
    <property type="project" value="InterPro"/>
</dbReference>
<dbReference type="Gene3D" id="3.40.50.150">
    <property type="entry name" value="Vaccinia Virus protein VP39"/>
    <property type="match status" value="1"/>
</dbReference>
<organism evidence="2 3">
    <name type="scientific">Mycolicibacterium goodii</name>
    <name type="common">Mycobacterium goodii</name>
    <dbReference type="NCBI Taxonomy" id="134601"/>
    <lineage>
        <taxon>Bacteria</taxon>
        <taxon>Bacillati</taxon>
        <taxon>Actinomycetota</taxon>
        <taxon>Actinomycetes</taxon>
        <taxon>Mycobacteriales</taxon>
        <taxon>Mycobacteriaceae</taxon>
        <taxon>Mycolicibacterium</taxon>
    </lineage>
</organism>
<reference evidence="2 3" key="1">
    <citation type="submission" date="2015-07" db="EMBL/GenBank/DDBJ databases">
        <title>Complete genome sequence of Mycobacterium goodii X7B, a facultative thermophilic biodesulfurizing bacterium.</title>
        <authorList>
            <person name="Yu B."/>
            <person name="Li F."/>
            <person name="Xu P."/>
        </authorList>
    </citation>
    <scope>NUCLEOTIDE SEQUENCE [LARGE SCALE GENOMIC DNA]</scope>
    <source>
        <strain evidence="2 3">X7B</strain>
    </source>
</reference>
<evidence type="ECO:0000313" key="3">
    <source>
        <dbReference type="Proteomes" id="UP000062255"/>
    </source>
</evidence>
<proteinExistence type="predicted"/>
<accession>A0A0K0XGP8</accession>
<dbReference type="STRING" id="134601.AFA91_23465"/>
<dbReference type="RefSeq" id="WP_049748978.1">
    <property type="nucleotide sequence ID" value="NZ_CP012150.1"/>
</dbReference>
<dbReference type="Pfam" id="PF08241">
    <property type="entry name" value="Methyltransf_11"/>
    <property type="match status" value="1"/>
</dbReference>